<dbReference type="RefSeq" id="WP_268147781.1">
    <property type="nucleotide sequence ID" value="NZ_JAPPUW010000003.1"/>
</dbReference>
<dbReference type="AlphaFoldDB" id="A0A9X4R4I0"/>
<name>A0A9X4R4I0_9BURK</name>
<dbReference type="EMBL" id="SGUG01000016">
    <property type="protein sequence ID" value="MDG0863277.1"/>
    <property type="molecule type" value="Genomic_DNA"/>
</dbReference>
<gene>
    <name evidence="1" type="ORF">EXJ73_12455</name>
</gene>
<sequence length="183" mass="20250">MAAKSANDSPWLMSPEEVTRQLHTLSDELALTPPQTGAVLQTTTDQLANWRVTGEGPPFVKMGSGPKAQVRYPLGGVRKWRDERTFTNTSMANVSRFQSLGDFLSSGAIQDRYLVAIDEAGGLWDFWESVRRQLDIVEVRWMPMGDILDGFRQQANQRFAEAEADEIGIGLRKPDIAGGGNLP</sequence>
<protein>
    <submittedName>
        <fullName evidence="1">Uncharacterized protein</fullName>
    </submittedName>
</protein>
<organism evidence="1 2">
    <name type="scientific">Pelomonas aquatica</name>
    <dbReference type="NCBI Taxonomy" id="431058"/>
    <lineage>
        <taxon>Bacteria</taxon>
        <taxon>Pseudomonadati</taxon>
        <taxon>Pseudomonadota</taxon>
        <taxon>Betaproteobacteria</taxon>
        <taxon>Burkholderiales</taxon>
        <taxon>Sphaerotilaceae</taxon>
        <taxon>Roseateles</taxon>
    </lineage>
</organism>
<dbReference type="Proteomes" id="UP001152766">
    <property type="component" value="Unassembled WGS sequence"/>
</dbReference>
<proteinExistence type="predicted"/>
<reference evidence="1" key="1">
    <citation type="submission" date="2019-02" db="EMBL/GenBank/DDBJ databases">
        <title>Draft genome of the type strain Pelomonas aquatica CCUG 52575T.</title>
        <authorList>
            <person name="Gomila M."/>
            <person name="Lalucat J."/>
        </authorList>
    </citation>
    <scope>NUCLEOTIDE SEQUENCE</scope>
    <source>
        <strain evidence="1">CCUG 52575</strain>
    </source>
</reference>
<keyword evidence="2" id="KW-1185">Reference proteome</keyword>
<accession>A0A9X4R4I0</accession>
<comment type="caution">
    <text evidence="1">The sequence shown here is derived from an EMBL/GenBank/DDBJ whole genome shotgun (WGS) entry which is preliminary data.</text>
</comment>
<evidence type="ECO:0000313" key="1">
    <source>
        <dbReference type="EMBL" id="MDG0863277.1"/>
    </source>
</evidence>
<evidence type="ECO:0000313" key="2">
    <source>
        <dbReference type="Proteomes" id="UP001152766"/>
    </source>
</evidence>